<organism evidence="2 3">
    <name type="scientific">Parascaris univalens</name>
    <name type="common">Nematode worm</name>
    <dbReference type="NCBI Taxonomy" id="6257"/>
    <lineage>
        <taxon>Eukaryota</taxon>
        <taxon>Metazoa</taxon>
        <taxon>Ecdysozoa</taxon>
        <taxon>Nematoda</taxon>
        <taxon>Chromadorea</taxon>
        <taxon>Rhabditida</taxon>
        <taxon>Spirurina</taxon>
        <taxon>Ascaridomorpha</taxon>
        <taxon>Ascaridoidea</taxon>
        <taxon>Ascarididae</taxon>
        <taxon>Parascaris</taxon>
    </lineage>
</organism>
<name>A0A915C1Q3_PARUN</name>
<proteinExistence type="predicted"/>
<evidence type="ECO:0000256" key="1">
    <source>
        <dbReference type="SAM" id="MobiDB-lite"/>
    </source>
</evidence>
<feature type="compositionally biased region" description="Polar residues" evidence="1">
    <location>
        <begin position="245"/>
        <end position="256"/>
    </location>
</feature>
<dbReference type="WBParaSite" id="PgR075_g065_t02">
    <property type="protein sequence ID" value="PgR075_g065_t02"/>
    <property type="gene ID" value="PgR075_g065"/>
</dbReference>
<protein>
    <submittedName>
        <fullName evidence="3">Uncharacterized protein</fullName>
    </submittedName>
</protein>
<feature type="region of interest" description="Disordered" evidence="1">
    <location>
        <begin position="245"/>
        <end position="268"/>
    </location>
</feature>
<sequence length="268" mass="30842">MLSARGDPPSVKPEALAEDMLCVLLTDRTFQKYLVDAVVEHIMQEASGSEMTHDGLRVHHIREDGMLSVRGEIIASNVDSLKRLVDSITETFLRSVDLSICEFGADTNRDAALSFSTRIQIDRFLSSNRFELTRFEQSVRRLSTLLRTFATRISTPFQIANCAFFASSLCDILYRFEEFCSIHEKKSADCFTELRCSIDDFYFVVVHHLNQMVLSHQEAVTEMKKKEKQEKIRFHQRTPVRTRSAVTFREQSNMKSKSPGYLLPRDLQ</sequence>
<dbReference type="AlphaFoldDB" id="A0A915C1Q3"/>
<evidence type="ECO:0000313" key="3">
    <source>
        <dbReference type="WBParaSite" id="PgR075_g065_t02"/>
    </source>
</evidence>
<reference evidence="3" key="1">
    <citation type="submission" date="2022-11" db="UniProtKB">
        <authorList>
            <consortium name="WormBaseParasite"/>
        </authorList>
    </citation>
    <scope>IDENTIFICATION</scope>
</reference>
<dbReference type="Proteomes" id="UP000887569">
    <property type="component" value="Unplaced"/>
</dbReference>
<accession>A0A915C1Q3</accession>
<keyword evidence="2" id="KW-1185">Reference proteome</keyword>
<evidence type="ECO:0000313" key="2">
    <source>
        <dbReference type="Proteomes" id="UP000887569"/>
    </source>
</evidence>